<gene>
    <name evidence="1" type="ORF">AVEN_245901_1</name>
</gene>
<reference evidence="1 2" key="1">
    <citation type="journal article" date="2019" name="Sci. Rep.">
        <title>Orb-weaving spider Araneus ventricosus genome elucidates the spidroin gene catalogue.</title>
        <authorList>
            <person name="Kono N."/>
            <person name="Nakamura H."/>
            <person name="Ohtoshi R."/>
            <person name="Moran D.A.P."/>
            <person name="Shinohara A."/>
            <person name="Yoshida Y."/>
            <person name="Fujiwara M."/>
            <person name="Mori M."/>
            <person name="Tomita M."/>
            <person name="Arakawa K."/>
        </authorList>
    </citation>
    <scope>NUCLEOTIDE SEQUENCE [LARGE SCALE GENOMIC DNA]</scope>
</reference>
<protein>
    <submittedName>
        <fullName evidence="1">Uncharacterized protein</fullName>
    </submittedName>
</protein>
<evidence type="ECO:0000313" key="1">
    <source>
        <dbReference type="EMBL" id="GBM77058.1"/>
    </source>
</evidence>
<dbReference type="EMBL" id="BGPR01185950">
    <property type="protein sequence ID" value="GBM77058.1"/>
    <property type="molecule type" value="Genomic_DNA"/>
</dbReference>
<dbReference type="AlphaFoldDB" id="A0A4Y2IH90"/>
<keyword evidence="2" id="KW-1185">Reference proteome</keyword>
<sequence length="147" mass="17460">MAFCIQKFSSWFCFVFSTEESSFEQDFGSSCRLPINIKRFKEIIVKLYEMYSKELVPVFDKIFIDIVEEYSCFEVYMKAILSKCVELSRTPSKLHFLLVCTFIYGIISERSRREKKCFMFAKIASQCLLAVYDRHYKKLFKNEGDSE</sequence>
<dbReference type="Proteomes" id="UP000499080">
    <property type="component" value="Unassembled WGS sequence"/>
</dbReference>
<accession>A0A4Y2IH90</accession>
<organism evidence="1 2">
    <name type="scientific">Araneus ventricosus</name>
    <name type="common">Orbweaver spider</name>
    <name type="synonym">Epeira ventricosa</name>
    <dbReference type="NCBI Taxonomy" id="182803"/>
    <lineage>
        <taxon>Eukaryota</taxon>
        <taxon>Metazoa</taxon>
        <taxon>Ecdysozoa</taxon>
        <taxon>Arthropoda</taxon>
        <taxon>Chelicerata</taxon>
        <taxon>Arachnida</taxon>
        <taxon>Araneae</taxon>
        <taxon>Araneomorphae</taxon>
        <taxon>Entelegynae</taxon>
        <taxon>Araneoidea</taxon>
        <taxon>Araneidae</taxon>
        <taxon>Araneus</taxon>
    </lineage>
</organism>
<proteinExistence type="predicted"/>
<comment type="caution">
    <text evidence="1">The sequence shown here is derived from an EMBL/GenBank/DDBJ whole genome shotgun (WGS) entry which is preliminary data.</text>
</comment>
<evidence type="ECO:0000313" key="2">
    <source>
        <dbReference type="Proteomes" id="UP000499080"/>
    </source>
</evidence>
<name>A0A4Y2IH90_ARAVE</name>